<dbReference type="UniPathway" id="UPA00078"/>
<dbReference type="RefSeq" id="WP_194117536.1">
    <property type="nucleotide sequence ID" value="NZ_JADFUA010000018.1"/>
</dbReference>
<dbReference type="InterPro" id="IPR022834">
    <property type="entry name" value="AONS_Proteobacteria"/>
</dbReference>
<dbReference type="AlphaFoldDB" id="A0A8J7G3Z6"/>
<dbReference type="EC" id="2.3.1.47" evidence="8"/>
<evidence type="ECO:0000256" key="2">
    <source>
        <dbReference type="ARBA" id="ARBA00004746"/>
    </source>
</evidence>
<comment type="function">
    <text evidence="8">Catalyzes the decarboxylative condensation of pimeloyl-[acyl-carrier protein] and L-alanine to produce 8-amino-7-oxononanoate (AON), [acyl-carrier protein], and carbon dioxide.</text>
</comment>
<keyword evidence="6 8" id="KW-0663">Pyridoxal phosphate</keyword>
<accession>A0A8J7G3Z6</accession>
<comment type="caution">
    <text evidence="11">The sequence shown here is derived from an EMBL/GenBank/DDBJ whole genome shotgun (WGS) entry which is preliminary data.</text>
</comment>
<dbReference type="NCBIfam" id="TIGR00858">
    <property type="entry name" value="bioF"/>
    <property type="match status" value="1"/>
</dbReference>
<evidence type="ECO:0000259" key="10">
    <source>
        <dbReference type="Pfam" id="PF00155"/>
    </source>
</evidence>
<dbReference type="InterPro" id="IPR004723">
    <property type="entry name" value="AONS_Archaea/Proteobacteria"/>
</dbReference>
<reference evidence="11 12" key="1">
    <citation type="submission" date="2020-10" db="EMBL/GenBank/DDBJ databases">
        <title>The genome sequence of Chitinilyticum litopenaei 4Y14.</title>
        <authorList>
            <person name="Liu Y."/>
        </authorList>
    </citation>
    <scope>NUCLEOTIDE SEQUENCE [LARGE SCALE GENOMIC DNA]</scope>
    <source>
        <strain evidence="11 12">4Y14</strain>
    </source>
</reference>
<evidence type="ECO:0000256" key="6">
    <source>
        <dbReference type="ARBA" id="ARBA00022898"/>
    </source>
</evidence>
<feature type="binding site" evidence="8">
    <location>
        <position position="22"/>
    </location>
    <ligand>
        <name>substrate</name>
    </ligand>
</feature>
<dbReference type="CDD" id="cd06454">
    <property type="entry name" value="KBL_like"/>
    <property type="match status" value="1"/>
</dbReference>
<keyword evidence="4 8" id="KW-0808">Transferase</keyword>
<dbReference type="HAMAP" id="MF_01693">
    <property type="entry name" value="BioF_aminotrans_2"/>
    <property type="match status" value="1"/>
</dbReference>
<evidence type="ECO:0000256" key="5">
    <source>
        <dbReference type="ARBA" id="ARBA00022756"/>
    </source>
</evidence>
<dbReference type="InterPro" id="IPR050087">
    <property type="entry name" value="AON_synthase_class-II"/>
</dbReference>
<evidence type="ECO:0000256" key="7">
    <source>
        <dbReference type="ARBA" id="ARBA00047715"/>
    </source>
</evidence>
<feature type="binding site" evidence="8">
    <location>
        <position position="235"/>
    </location>
    <ligand>
        <name>pyridoxal 5'-phosphate</name>
        <dbReference type="ChEBI" id="CHEBI:597326"/>
    </ligand>
</feature>
<protein>
    <recommendedName>
        <fullName evidence="8">8-amino-7-oxononanoate synthase</fullName>
        <shortName evidence="8">AONS</shortName>
        <ecNumber evidence="8">2.3.1.47</ecNumber>
    </recommendedName>
    <alternativeName>
        <fullName evidence="8">7-keto-8-amino-pelargonic acid synthase</fullName>
        <shortName evidence="8">7-KAP synthase</shortName>
        <shortName evidence="8">KAPA synthase</shortName>
    </alternativeName>
    <alternativeName>
        <fullName evidence="8">8-amino-7-ketopelargonate synthase</fullName>
    </alternativeName>
</protein>
<proteinExistence type="inferred from homology"/>
<organism evidence="11 12">
    <name type="scientific">Chitinilyticum piscinae</name>
    <dbReference type="NCBI Taxonomy" id="2866724"/>
    <lineage>
        <taxon>Bacteria</taxon>
        <taxon>Pseudomonadati</taxon>
        <taxon>Pseudomonadota</taxon>
        <taxon>Betaproteobacteria</taxon>
        <taxon>Neisseriales</taxon>
        <taxon>Chitinibacteraceae</taxon>
        <taxon>Chitinilyticum</taxon>
    </lineage>
</organism>
<evidence type="ECO:0000256" key="3">
    <source>
        <dbReference type="ARBA" id="ARBA00011738"/>
    </source>
</evidence>
<dbReference type="EMBL" id="JADFUA010000018">
    <property type="protein sequence ID" value="MBE9611018.1"/>
    <property type="molecule type" value="Genomic_DNA"/>
</dbReference>
<comment type="catalytic activity">
    <reaction evidence="7 8">
        <text>6-carboxyhexanoyl-[ACP] + L-alanine + H(+) = (8S)-8-amino-7-oxononanoate + holo-[ACP] + CO2</text>
        <dbReference type="Rhea" id="RHEA:42288"/>
        <dbReference type="Rhea" id="RHEA-COMP:9685"/>
        <dbReference type="Rhea" id="RHEA-COMP:9955"/>
        <dbReference type="ChEBI" id="CHEBI:15378"/>
        <dbReference type="ChEBI" id="CHEBI:16526"/>
        <dbReference type="ChEBI" id="CHEBI:57972"/>
        <dbReference type="ChEBI" id="CHEBI:64479"/>
        <dbReference type="ChEBI" id="CHEBI:78846"/>
        <dbReference type="ChEBI" id="CHEBI:149468"/>
        <dbReference type="EC" id="2.3.1.47"/>
    </reaction>
</comment>
<feature type="binding site" evidence="8">
    <location>
        <position position="352"/>
    </location>
    <ligand>
        <name>substrate</name>
    </ligand>
</feature>
<evidence type="ECO:0000256" key="4">
    <source>
        <dbReference type="ARBA" id="ARBA00022679"/>
    </source>
</evidence>
<evidence type="ECO:0000313" key="11">
    <source>
        <dbReference type="EMBL" id="MBE9611018.1"/>
    </source>
</evidence>
<evidence type="ECO:0000256" key="8">
    <source>
        <dbReference type="HAMAP-Rule" id="MF_01693"/>
    </source>
</evidence>
<keyword evidence="11" id="KW-0012">Acyltransferase</keyword>
<dbReference type="Gene3D" id="3.90.1150.10">
    <property type="entry name" value="Aspartate Aminotransferase, domain 1"/>
    <property type="match status" value="1"/>
</dbReference>
<feature type="binding site" evidence="8">
    <location>
        <position position="208"/>
    </location>
    <ligand>
        <name>pyridoxal 5'-phosphate</name>
        <dbReference type="ChEBI" id="CHEBI:597326"/>
    </ligand>
</feature>
<dbReference type="Proteomes" id="UP000604481">
    <property type="component" value="Unassembled WGS sequence"/>
</dbReference>
<name>A0A8J7G3Z6_9NEIS</name>
<keyword evidence="12" id="KW-1185">Reference proteome</keyword>
<evidence type="ECO:0000313" key="12">
    <source>
        <dbReference type="Proteomes" id="UP000604481"/>
    </source>
</evidence>
<dbReference type="InterPro" id="IPR015424">
    <property type="entry name" value="PyrdxlP-dep_Trfase"/>
</dbReference>
<dbReference type="InterPro" id="IPR004839">
    <property type="entry name" value="Aminotransferase_I/II_large"/>
</dbReference>
<dbReference type="InterPro" id="IPR015422">
    <property type="entry name" value="PyrdxlP-dep_Trfase_small"/>
</dbReference>
<comment type="cofactor">
    <cofactor evidence="1 8 9">
        <name>pyridoxal 5'-phosphate</name>
        <dbReference type="ChEBI" id="CHEBI:597326"/>
    </cofactor>
</comment>
<dbReference type="GO" id="GO:0009102">
    <property type="term" value="P:biotin biosynthetic process"/>
    <property type="evidence" value="ECO:0007669"/>
    <property type="project" value="UniProtKB-UniRule"/>
</dbReference>
<keyword evidence="5 8" id="KW-0093">Biotin biosynthesis</keyword>
<dbReference type="SUPFAM" id="SSF53383">
    <property type="entry name" value="PLP-dependent transferases"/>
    <property type="match status" value="1"/>
</dbReference>
<evidence type="ECO:0000256" key="9">
    <source>
        <dbReference type="PIRSR" id="PIRSR604723-51"/>
    </source>
</evidence>
<comment type="subunit">
    <text evidence="3 8">Homodimer.</text>
</comment>
<dbReference type="GO" id="GO:0008710">
    <property type="term" value="F:8-amino-7-oxononanoate synthase activity"/>
    <property type="evidence" value="ECO:0007669"/>
    <property type="project" value="UniProtKB-UniRule"/>
</dbReference>
<feature type="domain" description="Aminotransferase class I/classII large" evidence="10">
    <location>
        <begin position="42"/>
        <end position="377"/>
    </location>
</feature>
<dbReference type="Gene3D" id="3.40.640.10">
    <property type="entry name" value="Type I PLP-dependent aspartate aminotransferase-like (Major domain)"/>
    <property type="match status" value="1"/>
</dbReference>
<comment type="pathway">
    <text evidence="2 8">Cofactor biosynthesis; biotin biosynthesis.</text>
</comment>
<feature type="binding site" evidence="8">
    <location>
        <begin position="109"/>
        <end position="110"/>
    </location>
    <ligand>
        <name>pyridoxal 5'-phosphate</name>
        <dbReference type="ChEBI" id="CHEBI:597326"/>
    </ligand>
</feature>
<comment type="similarity">
    <text evidence="8">Belongs to the class-II pyridoxal-phosphate-dependent aminotransferase family. BioF subfamily.</text>
</comment>
<evidence type="ECO:0000256" key="1">
    <source>
        <dbReference type="ARBA" id="ARBA00001933"/>
    </source>
</evidence>
<gene>
    <name evidence="8 11" type="primary">bioF</name>
    <name evidence="11" type="ORF">INR99_16995</name>
</gene>
<dbReference type="Pfam" id="PF00155">
    <property type="entry name" value="Aminotran_1_2"/>
    <property type="match status" value="1"/>
</dbReference>
<dbReference type="InterPro" id="IPR015421">
    <property type="entry name" value="PyrdxlP-dep_Trfase_major"/>
</dbReference>
<sequence length="384" mass="40583">MPAMFAELSAALRQRDEAGLLRRRRELATPQGALVEVDGQPLVNFCSNDYLGLAAHPALIAAAQDGAARWGVGSGASHLVSGHFTVHEQFEQAFAALVGRPAALSFATGYLANLAVVTALVGRDDAVFADKLNHASLNDAVLLSRAEFKRFAHNDVAQLERLLAESTARRKLIVVDAVFSMDGDIAPLADMLALAERYDALLYVDDAHGFGVLGDGRGTLAELGLASPRLIQLATLGKAAGLGGAMVAAEPVLIDWLVNAARPYIYTTAAPPLLAQAGLASLRLITEGAGLRGTLRRHVAAFRGAMQACGAQLLDSATPIQPILVQDNQHALALSDALRERGYWVAAIRPPTVPTPRLRVCFSAAHSDEQVAGLCATLQELLRA</sequence>
<feature type="binding site" evidence="8">
    <location>
        <position position="134"/>
    </location>
    <ligand>
        <name>substrate</name>
    </ligand>
</feature>
<dbReference type="PANTHER" id="PTHR13693:SF100">
    <property type="entry name" value="8-AMINO-7-OXONONANOATE SYNTHASE"/>
    <property type="match status" value="1"/>
</dbReference>
<feature type="binding site" evidence="8">
    <location>
        <position position="180"/>
    </location>
    <ligand>
        <name>pyridoxal 5'-phosphate</name>
        <dbReference type="ChEBI" id="CHEBI:597326"/>
    </ligand>
</feature>
<dbReference type="PANTHER" id="PTHR13693">
    <property type="entry name" value="CLASS II AMINOTRANSFERASE/8-AMINO-7-OXONONANOATE SYNTHASE"/>
    <property type="match status" value="1"/>
</dbReference>
<feature type="modified residue" description="N6-(pyridoxal phosphate)lysine" evidence="8 9">
    <location>
        <position position="238"/>
    </location>
</feature>
<dbReference type="GO" id="GO:0030170">
    <property type="term" value="F:pyridoxal phosphate binding"/>
    <property type="evidence" value="ECO:0007669"/>
    <property type="project" value="UniProtKB-UniRule"/>
</dbReference>